<evidence type="ECO:0008006" key="2">
    <source>
        <dbReference type="Google" id="ProtNLM"/>
    </source>
</evidence>
<sequence length="70" mass="8017">MEGIDFIVWVRMSLGEMGLSINWLSEKTGYSRETLSRVLNGKIKASLKLKKTVIDIINDERTKRFLSKDG</sequence>
<dbReference type="InterPro" id="IPR010982">
    <property type="entry name" value="Lambda_DNA-bd_dom_sf"/>
</dbReference>
<dbReference type="Gene3D" id="1.10.260.40">
    <property type="entry name" value="lambda repressor-like DNA-binding domains"/>
    <property type="match status" value="1"/>
</dbReference>
<dbReference type="SUPFAM" id="SSF47413">
    <property type="entry name" value="lambda repressor-like DNA-binding domains"/>
    <property type="match status" value="1"/>
</dbReference>
<accession>A0A7C5DAZ2</accession>
<dbReference type="EMBL" id="DRTB01000159">
    <property type="protein sequence ID" value="HHE04846.1"/>
    <property type="molecule type" value="Genomic_DNA"/>
</dbReference>
<evidence type="ECO:0000313" key="1">
    <source>
        <dbReference type="EMBL" id="HHE04846.1"/>
    </source>
</evidence>
<gene>
    <name evidence="1" type="ORF">ENL19_02150</name>
</gene>
<dbReference type="AlphaFoldDB" id="A0A7C5DAZ2"/>
<protein>
    <recommendedName>
        <fullName evidence="2">XRE family transcriptional regulator</fullName>
    </recommendedName>
</protein>
<proteinExistence type="predicted"/>
<reference evidence="1" key="1">
    <citation type="journal article" date="2020" name="mSystems">
        <title>Genome- and Community-Level Interaction Insights into Carbon Utilization and Element Cycling Functions of Hydrothermarchaeota in Hydrothermal Sediment.</title>
        <authorList>
            <person name="Zhou Z."/>
            <person name="Liu Y."/>
            <person name="Xu W."/>
            <person name="Pan J."/>
            <person name="Luo Z.H."/>
            <person name="Li M."/>
        </authorList>
    </citation>
    <scope>NUCLEOTIDE SEQUENCE [LARGE SCALE GENOMIC DNA]</scope>
    <source>
        <strain evidence="1">HyVt-74</strain>
    </source>
</reference>
<dbReference type="Proteomes" id="UP000886110">
    <property type="component" value="Unassembled WGS sequence"/>
</dbReference>
<comment type="caution">
    <text evidence="1">The sequence shown here is derived from an EMBL/GenBank/DDBJ whole genome shotgun (WGS) entry which is preliminary data.</text>
</comment>
<dbReference type="GO" id="GO:0003677">
    <property type="term" value="F:DNA binding"/>
    <property type="evidence" value="ECO:0007669"/>
    <property type="project" value="InterPro"/>
</dbReference>
<organism evidence="1">
    <name type="scientific">candidate division WOR-3 bacterium</name>
    <dbReference type="NCBI Taxonomy" id="2052148"/>
    <lineage>
        <taxon>Bacteria</taxon>
        <taxon>Bacteria division WOR-3</taxon>
    </lineage>
</organism>
<name>A0A7C5DAZ2_UNCW3</name>